<protein>
    <submittedName>
        <fullName evidence="5">Tetratricopeptide repeat-containing protein</fullName>
    </submittedName>
</protein>
<evidence type="ECO:0000313" key="6">
    <source>
        <dbReference type="Proteomes" id="UP000183104"/>
    </source>
</evidence>
<keyword evidence="6" id="KW-1185">Reference proteome</keyword>
<dbReference type="PANTHER" id="PTHR45586">
    <property type="entry name" value="TPR REPEAT-CONTAINING PROTEIN PA4667"/>
    <property type="match status" value="1"/>
</dbReference>
<dbReference type="InterPro" id="IPR011990">
    <property type="entry name" value="TPR-like_helical_dom_sf"/>
</dbReference>
<proteinExistence type="predicted"/>
<name>A0A0N8PMU4_9GAMM</name>
<feature type="chain" id="PRO_5010429746" evidence="4">
    <location>
        <begin position="26"/>
        <end position="433"/>
    </location>
</feature>
<evidence type="ECO:0000256" key="2">
    <source>
        <dbReference type="ARBA" id="ARBA00022803"/>
    </source>
</evidence>
<dbReference type="PANTHER" id="PTHR45586:SF1">
    <property type="entry name" value="LIPOPOLYSACCHARIDE ASSEMBLY PROTEIN B"/>
    <property type="match status" value="1"/>
</dbReference>
<accession>A0A0N8PMU4</accession>
<dbReference type="InterPro" id="IPR019734">
    <property type="entry name" value="TPR_rpt"/>
</dbReference>
<keyword evidence="2 3" id="KW-0802">TPR repeat</keyword>
<dbReference type="Proteomes" id="UP000183104">
    <property type="component" value="Unassembled WGS sequence"/>
</dbReference>
<dbReference type="PROSITE" id="PS50293">
    <property type="entry name" value="TPR_REGION"/>
    <property type="match status" value="1"/>
</dbReference>
<dbReference type="PROSITE" id="PS50005">
    <property type="entry name" value="TPR"/>
    <property type="match status" value="1"/>
</dbReference>
<dbReference type="SMART" id="SM00028">
    <property type="entry name" value="TPR"/>
    <property type="match status" value="3"/>
</dbReference>
<dbReference type="InterPro" id="IPR051012">
    <property type="entry name" value="CellSynth/LPSAsmb/PSIAsmb"/>
</dbReference>
<dbReference type="SUPFAM" id="SSF48452">
    <property type="entry name" value="TPR-like"/>
    <property type="match status" value="1"/>
</dbReference>
<feature type="signal peptide" evidence="4">
    <location>
        <begin position="1"/>
        <end position="25"/>
    </location>
</feature>
<evidence type="ECO:0000256" key="1">
    <source>
        <dbReference type="ARBA" id="ARBA00022737"/>
    </source>
</evidence>
<organism evidence="5 6">
    <name type="scientific">Thiohalorhabdus denitrificans</name>
    <dbReference type="NCBI Taxonomy" id="381306"/>
    <lineage>
        <taxon>Bacteria</taxon>
        <taxon>Pseudomonadati</taxon>
        <taxon>Pseudomonadota</taxon>
        <taxon>Gammaproteobacteria</taxon>
        <taxon>Thiohalorhabdales</taxon>
        <taxon>Thiohalorhabdaceae</taxon>
        <taxon>Thiohalorhabdus</taxon>
    </lineage>
</organism>
<gene>
    <name evidence="5" type="ORF">SAMN05661077_0770</name>
</gene>
<dbReference type="EMBL" id="FMUN01000002">
    <property type="protein sequence ID" value="SCX93714.1"/>
    <property type="molecule type" value="Genomic_DNA"/>
</dbReference>
<evidence type="ECO:0000256" key="3">
    <source>
        <dbReference type="PROSITE-ProRule" id="PRU00339"/>
    </source>
</evidence>
<keyword evidence="4" id="KW-0732">Signal</keyword>
<evidence type="ECO:0000256" key="4">
    <source>
        <dbReference type="SAM" id="SignalP"/>
    </source>
</evidence>
<dbReference type="AlphaFoldDB" id="A0A0N8PMU4"/>
<evidence type="ECO:0000313" key="5">
    <source>
        <dbReference type="EMBL" id="SCX93714.1"/>
    </source>
</evidence>
<dbReference type="Pfam" id="PF13432">
    <property type="entry name" value="TPR_16"/>
    <property type="match status" value="1"/>
</dbReference>
<feature type="repeat" description="TPR" evidence="3">
    <location>
        <begin position="62"/>
        <end position="95"/>
    </location>
</feature>
<dbReference type="STRING" id="381306.AN478_11315"/>
<keyword evidence="1" id="KW-0677">Repeat</keyword>
<sequence length="433" mass="48905">MATRAHRYLPVLLVLSLLFPVATQAASGSESFQKGVAAYRADRLEEALAHFEAARDAGLDKPSLYHNLGTAYYRLGRYPEARRAFQRLLDDPGSAALAHYNLGLVARKLNEPETAREHFRAALRSADNPKIQRLAADQLPERETTRADRSPFSGLVSLGGGYSDNVTLQPDDGPITSGQSDTFLEALAAGTYQLQGDPDHGLQLKASALILDYADRNTFDQTYLRAGLEWDRSSGPWALDLAAYGDWITLGGDPFERVVTGEVDALRAVTATQDLRLRYRLSLVDGANRFEHLSGTRQRAGAEWRYDSEAYGLETGYELEYNDRDDLPDASVSPIRHLGYLETRWKLARYWEVDLAGSYRFSRYQDPHRTPAGEVTREDTRIRGEVGLSRQLPWKLWANLEYQYTRNDSNIDFADPNYEYEANVYAIRVERFF</sequence>
<dbReference type="Gene3D" id="1.25.40.10">
    <property type="entry name" value="Tetratricopeptide repeat domain"/>
    <property type="match status" value="1"/>
</dbReference>
<dbReference type="RefSeq" id="WP_054966703.1">
    <property type="nucleotide sequence ID" value="NZ_FMUN01000002.1"/>
</dbReference>
<reference evidence="6" key="1">
    <citation type="submission" date="2016-10" db="EMBL/GenBank/DDBJ databases">
        <authorList>
            <person name="Varghese N."/>
        </authorList>
    </citation>
    <scope>NUCLEOTIDE SEQUENCE [LARGE SCALE GENOMIC DNA]</scope>
    <source>
        <strain evidence="6">HL 19</strain>
    </source>
</reference>